<protein>
    <submittedName>
        <fullName evidence="2">Uncharacterized protein</fullName>
    </submittedName>
</protein>
<keyword evidence="3" id="KW-1185">Reference proteome</keyword>
<evidence type="ECO:0000313" key="3">
    <source>
        <dbReference type="Proteomes" id="UP000192722"/>
    </source>
</evidence>
<keyword evidence="1" id="KW-0175">Coiled coil</keyword>
<dbReference type="Proteomes" id="UP000192722">
    <property type="component" value="Unassembled WGS sequence"/>
</dbReference>
<reference evidence="2 3" key="1">
    <citation type="journal article" date="2017" name="Int. J. Syst. Evol. Microbiol.">
        <title>Rouxiella badensis sp. nov. and Rouxiella silvae sp. nov. isolated from peat bog soil in Germany and emendation of the genus description.</title>
        <authorList>
            <person name="Le Fleche-Mateos A."/>
            <person name="Kugler J.H."/>
            <person name="Hansen S.H."/>
            <person name="Syldatk C."/>
            <person name="Hausmann R."/>
            <person name="Lomprez F."/>
            <person name="Vandenbogaert M."/>
            <person name="Manuguerra J.C."/>
            <person name="Grimont P.A."/>
        </authorList>
    </citation>
    <scope>NUCLEOTIDE SEQUENCE [LARGE SCALE GENOMIC DNA]</scope>
    <source>
        <strain evidence="2 3">213</strain>
    </source>
</reference>
<gene>
    <name evidence="2" type="ORF">BS639_17040</name>
</gene>
<evidence type="ECO:0000256" key="1">
    <source>
        <dbReference type="SAM" id="Coils"/>
    </source>
</evidence>
<proteinExistence type="predicted"/>
<accession>A0ABX3TXM2</accession>
<name>A0ABX3TXM2_9GAMM</name>
<feature type="coiled-coil region" evidence="1">
    <location>
        <begin position="6"/>
        <end position="33"/>
    </location>
</feature>
<dbReference type="EMBL" id="MRWD01000044">
    <property type="protein sequence ID" value="ORJ20000.1"/>
    <property type="molecule type" value="Genomic_DNA"/>
</dbReference>
<organism evidence="2 3">
    <name type="scientific">Rouxiella silvae</name>
    <dbReference type="NCBI Taxonomy" id="1646373"/>
    <lineage>
        <taxon>Bacteria</taxon>
        <taxon>Pseudomonadati</taxon>
        <taxon>Pseudomonadota</taxon>
        <taxon>Gammaproteobacteria</taxon>
        <taxon>Enterobacterales</taxon>
        <taxon>Yersiniaceae</taxon>
        <taxon>Rouxiella</taxon>
    </lineage>
</organism>
<dbReference type="RefSeq" id="WP_084983706.1">
    <property type="nucleotide sequence ID" value="NZ_CBCSCF010000010.1"/>
</dbReference>
<evidence type="ECO:0000313" key="2">
    <source>
        <dbReference type="EMBL" id="ORJ20000.1"/>
    </source>
</evidence>
<sequence>MKDQTVESLMQKLDEATTLINKLRRSAKHYQRECYTWRQCAQKAEAELAKPKGDAVPVAYLYQYAGCETCEGFRDWREELSRERPPEWMIKTGKVTGLVELFTHAQPVPVVVLPPAPTGHDCPEHIQDPFSWACGAEWMLMRVQDSLKSADGEGEL</sequence>
<comment type="caution">
    <text evidence="2">The sequence shown here is derived from an EMBL/GenBank/DDBJ whole genome shotgun (WGS) entry which is preliminary data.</text>
</comment>